<gene>
    <name evidence="6" type="ORF">U27_01903</name>
</gene>
<comment type="similarity">
    <text evidence="2">Belongs to the ATP-dependent AMP-binding enzyme family.</text>
</comment>
<dbReference type="Gene3D" id="3.40.50.1820">
    <property type="entry name" value="alpha/beta hydrolase"/>
    <property type="match status" value="1"/>
</dbReference>
<dbReference type="PANTHER" id="PTHR45527">
    <property type="entry name" value="NONRIBOSOMAL PEPTIDE SYNTHETASE"/>
    <property type="match status" value="1"/>
</dbReference>
<dbReference type="GO" id="GO:0003824">
    <property type="term" value="F:catalytic activity"/>
    <property type="evidence" value="ECO:0007669"/>
    <property type="project" value="InterPro"/>
</dbReference>
<dbReference type="FunFam" id="3.40.50.12780:FF:000012">
    <property type="entry name" value="Non-ribosomal peptide synthetase"/>
    <property type="match status" value="1"/>
</dbReference>
<dbReference type="STRING" id="1499967.U27_01903"/>
<dbReference type="Gene3D" id="3.40.50.12230">
    <property type="match status" value="1"/>
</dbReference>
<dbReference type="Gene3D" id="2.30.38.10">
    <property type="entry name" value="Luciferase, Domain 3"/>
    <property type="match status" value="1"/>
</dbReference>
<keyword evidence="3" id="KW-0596">Phosphopantetheine</keyword>
<evidence type="ECO:0000256" key="1">
    <source>
        <dbReference type="ARBA" id="ARBA00001957"/>
    </source>
</evidence>
<dbReference type="Gene3D" id="3.30.300.30">
    <property type="match status" value="1"/>
</dbReference>
<dbReference type="eggNOG" id="COG1020">
    <property type="taxonomic scope" value="Bacteria"/>
</dbReference>
<dbReference type="InterPro" id="IPR045851">
    <property type="entry name" value="AMP-bd_C_sf"/>
</dbReference>
<dbReference type="InterPro" id="IPR025110">
    <property type="entry name" value="AMP-bd_C"/>
</dbReference>
<dbReference type="SUPFAM" id="SSF50486">
    <property type="entry name" value="FMT C-terminal domain-like"/>
    <property type="match status" value="1"/>
</dbReference>
<organism evidence="6">
    <name type="scientific">Vecturithrix granuli</name>
    <dbReference type="NCBI Taxonomy" id="1499967"/>
    <lineage>
        <taxon>Bacteria</taxon>
        <taxon>Candidatus Moduliflexota</taxon>
        <taxon>Candidatus Vecturitrichia</taxon>
        <taxon>Candidatus Vecturitrichales</taxon>
        <taxon>Candidatus Vecturitrichaceae</taxon>
        <taxon>Candidatus Vecturithrix</taxon>
    </lineage>
</organism>
<dbReference type="NCBIfam" id="TIGR01733">
    <property type="entry name" value="AA-adenyl-dom"/>
    <property type="match status" value="1"/>
</dbReference>
<dbReference type="Pfam" id="PF13193">
    <property type="entry name" value="AMP-binding_C"/>
    <property type="match status" value="1"/>
</dbReference>
<dbReference type="SUPFAM" id="SSF53328">
    <property type="entry name" value="Formyltransferase"/>
    <property type="match status" value="1"/>
</dbReference>
<sequence>MEKYDQFCCFLIGEGSLPVQCGNLLLECKHGICGMISPDATVRQWAEQRKIPCYAPTDDLVHILGKQPFDYLFSIVNSTVIPANALKLPRRYAINYHNAPLPKYAGTNVASHAIMHQEKFHGVTWHVMTESVDAGDILKQHTFPIGAHETALSLNTKCYEAALHLFGELVEELACGRIHPIQQNLTERTYFGRYQRPPAACLLDWNQEAQVIDAMVRGLTFGNYPNPLGLPKMLVGKTCLAVAALEVTDIPSQNPPGTITMITPEILTIATGTFDVNICQITRLDGHPLSVVECAEQFDLRVKDVLPLPSVDLSRRLTEIHAQICRHESFWIKCLETLQPMPLPYSIHLANPSATGHIECITMNVPAPADSDFFLAACITYFARLNNLYQGDIAFCYPELRQKLDGLEPFFAMYVPFHLHLDDTQSLCVNQQAIYTEISRVKTRQTYMRDLVARFPSLHSKTELRAQAILPVAVEVFEGENLLSVSSDAYLTLRIKGNGAVCHWIYKTGWLKPDDVARMAHYFETFVSALLAQPEQPLACVPLLTPKEQHQILYEWNATQAEYPHTSCLHQIFEAQVRKTPEAIAVVYEDAQLTYRELNQRANQLAHYLRKSGVGPEVLVGLCLERSLEMIVGLLGILKAGGAYVPFNPEDPKERLAFMLEDTQASILLTQQALLAHIPEQRVQVICIDTHWKTISRENENDPENSTLPQNIAYVIYTSGSTGIPKGVVIQHQSVLNLWNGLAHSIYAQKIRDLLRISLNGPLTFDTSVKQWVQLLSGHTLYVIPARMRFHGNALLNYLQQHKIDVFDCTPSQLKLLLEVGMSKDAPGKVLVAGEMIEDATWQELAPQTVTTFYNLYGPTECTVDTTVCQISAVSHTPTIGRPLSNIQVYILDPSCQPVPVGISGELYIGGVGLARGYLKRADTTAEKFVPHPFSSQPGARMYKTGDLARYLPDGNIEFLGRSDHQVKIRGFRIEPGEIETIISENPLVQDAVVLVREDIPGDKRLVAYVIPAQGEHPTSRELRNALTEKLPGYMIPAAFIQVERFPLTPNGKIDRRAFPPPDWSQRQGKYDIVAPRTSTERILAEIWTEVLEIEHISIDDNFFEIGGHSLSGMRILSRLQAILHISLPLHTLFESPTVESLARAVDAVHWAIQHQQEPSSPADNEREVVVL</sequence>
<dbReference type="HOGENOM" id="CLU_003693_0_0_0"/>
<dbReference type="SUPFAM" id="SSF47336">
    <property type="entry name" value="ACP-like"/>
    <property type="match status" value="1"/>
</dbReference>
<accession>A0A0S6W621</accession>
<dbReference type="FunFam" id="1.10.1200.10:FF:000005">
    <property type="entry name" value="Nonribosomal peptide synthetase 1"/>
    <property type="match status" value="1"/>
</dbReference>
<dbReference type="InterPro" id="IPR009081">
    <property type="entry name" value="PP-bd_ACP"/>
</dbReference>
<dbReference type="Pfam" id="PF00551">
    <property type="entry name" value="Formyl_trans_N"/>
    <property type="match status" value="1"/>
</dbReference>
<dbReference type="PANTHER" id="PTHR45527:SF14">
    <property type="entry name" value="PLIPASTATIN SYNTHASE SUBUNIT B"/>
    <property type="match status" value="1"/>
</dbReference>
<dbReference type="FunFam" id="3.40.50.980:FF:000001">
    <property type="entry name" value="Non-ribosomal peptide synthetase"/>
    <property type="match status" value="1"/>
</dbReference>
<dbReference type="Pfam" id="PF00550">
    <property type="entry name" value="PP-binding"/>
    <property type="match status" value="1"/>
</dbReference>
<dbReference type="SMART" id="SM00823">
    <property type="entry name" value="PKS_PP"/>
    <property type="match status" value="1"/>
</dbReference>
<evidence type="ECO:0000313" key="7">
    <source>
        <dbReference type="Proteomes" id="UP000030661"/>
    </source>
</evidence>
<dbReference type="InterPro" id="IPR036477">
    <property type="entry name" value="Formyl_transf_N_sf"/>
</dbReference>
<dbReference type="GO" id="GO:0044550">
    <property type="term" value="P:secondary metabolite biosynthetic process"/>
    <property type="evidence" value="ECO:0007669"/>
    <property type="project" value="UniProtKB-ARBA"/>
</dbReference>
<comment type="cofactor">
    <cofactor evidence="1">
        <name>pantetheine 4'-phosphate</name>
        <dbReference type="ChEBI" id="CHEBI:47942"/>
    </cofactor>
</comment>
<reference evidence="6" key="1">
    <citation type="journal article" date="2015" name="PeerJ">
        <title>First genomic representation of candidate bacterial phylum KSB3 points to enhanced environmental sensing as a trigger of wastewater bulking.</title>
        <authorList>
            <person name="Sekiguchi Y."/>
            <person name="Ohashi A."/>
            <person name="Parks D.H."/>
            <person name="Yamauchi T."/>
            <person name="Tyson G.W."/>
            <person name="Hugenholtz P."/>
        </authorList>
    </citation>
    <scope>NUCLEOTIDE SEQUENCE [LARGE SCALE GENOMIC DNA]</scope>
</reference>
<evidence type="ECO:0000256" key="2">
    <source>
        <dbReference type="ARBA" id="ARBA00006432"/>
    </source>
</evidence>
<dbReference type="PROSITE" id="PS50075">
    <property type="entry name" value="CARRIER"/>
    <property type="match status" value="1"/>
</dbReference>
<feature type="domain" description="Carrier" evidence="5">
    <location>
        <begin position="1075"/>
        <end position="1150"/>
    </location>
</feature>
<dbReference type="InterPro" id="IPR011034">
    <property type="entry name" value="Formyl_transferase-like_C_sf"/>
</dbReference>
<dbReference type="PROSITE" id="PS00455">
    <property type="entry name" value="AMP_BINDING"/>
    <property type="match status" value="1"/>
</dbReference>
<dbReference type="InterPro" id="IPR006162">
    <property type="entry name" value="Ppantetheine_attach_site"/>
</dbReference>
<dbReference type="Proteomes" id="UP000030661">
    <property type="component" value="Unassembled WGS sequence"/>
</dbReference>
<dbReference type="Pfam" id="PF02911">
    <property type="entry name" value="Formyl_trans_C"/>
    <property type="match status" value="1"/>
</dbReference>
<dbReference type="GO" id="GO:0043041">
    <property type="term" value="P:amino acid activation for nonribosomal peptide biosynthetic process"/>
    <property type="evidence" value="ECO:0007669"/>
    <property type="project" value="TreeGrafter"/>
</dbReference>
<evidence type="ECO:0000256" key="4">
    <source>
        <dbReference type="ARBA" id="ARBA00022553"/>
    </source>
</evidence>
<dbReference type="GO" id="GO:0005829">
    <property type="term" value="C:cytosol"/>
    <property type="evidence" value="ECO:0007669"/>
    <property type="project" value="TreeGrafter"/>
</dbReference>
<evidence type="ECO:0000259" key="5">
    <source>
        <dbReference type="PROSITE" id="PS50075"/>
    </source>
</evidence>
<dbReference type="InterPro" id="IPR005793">
    <property type="entry name" value="Formyl_trans_C"/>
</dbReference>
<name>A0A0S6W621_VECG1</name>
<dbReference type="SUPFAM" id="SSF56801">
    <property type="entry name" value="Acetyl-CoA synthetase-like"/>
    <property type="match status" value="1"/>
</dbReference>
<dbReference type="InterPro" id="IPR036736">
    <property type="entry name" value="ACP-like_sf"/>
</dbReference>
<evidence type="ECO:0000313" key="6">
    <source>
        <dbReference type="EMBL" id="GAK55072.1"/>
    </source>
</evidence>
<dbReference type="FunFam" id="2.30.38.10:FF:000001">
    <property type="entry name" value="Non-ribosomal peptide synthetase PvdI"/>
    <property type="match status" value="1"/>
</dbReference>
<dbReference type="Gene3D" id="3.30.559.30">
    <property type="entry name" value="Nonribosomal peptide synthetase, condensation domain"/>
    <property type="match status" value="1"/>
</dbReference>
<dbReference type="FunFam" id="3.30.300.30:FF:000010">
    <property type="entry name" value="Enterobactin synthetase component F"/>
    <property type="match status" value="1"/>
</dbReference>
<dbReference type="InterPro" id="IPR002376">
    <property type="entry name" value="Formyl_transf_N"/>
</dbReference>
<keyword evidence="4" id="KW-0597">Phosphoprotein</keyword>
<protein>
    <submittedName>
        <fullName evidence="6">Peptide synthetase</fullName>
    </submittedName>
</protein>
<dbReference type="SUPFAM" id="SSF52777">
    <property type="entry name" value="CoA-dependent acyltransferases"/>
    <property type="match status" value="1"/>
</dbReference>
<dbReference type="InterPro" id="IPR000873">
    <property type="entry name" value="AMP-dep_synth/lig_dom"/>
</dbReference>
<proteinExistence type="inferred from homology"/>
<dbReference type="InterPro" id="IPR010071">
    <property type="entry name" value="AA_adenyl_dom"/>
</dbReference>
<dbReference type="Pfam" id="PF00501">
    <property type="entry name" value="AMP-binding"/>
    <property type="match status" value="1"/>
</dbReference>
<dbReference type="EMBL" id="DF820463">
    <property type="protein sequence ID" value="GAK55072.1"/>
    <property type="molecule type" value="Genomic_DNA"/>
</dbReference>
<dbReference type="PROSITE" id="PS00012">
    <property type="entry name" value="PHOSPHOPANTETHEINE"/>
    <property type="match status" value="1"/>
</dbReference>
<dbReference type="InterPro" id="IPR020806">
    <property type="entry name" value="PKS_PP-bd"/>
</dbReference>
<dbReference type="InterPro" id="IPR020845">
    <property type="entry name" value="AMP-binding_CS"/>
</dbReference>
<keyword evidence="7" id="KW-1185">Reference proteome</keyword>
<evidence type="ECO:0000256" key="3">
    <source>
        <dbReference type="ARBA" id="ARBA00022450"/>
    </source>
</evidence>
<dbReference type="Gene3D" id="3.40.50.980">
    <property type="match status" value="2"/>
</dbReference>
<dbReference type="GO" id="GO:0031177">
    <property type="term" value="F:phosphopantetheine binding"/>
    <property type="evidence" value="ECO:0007669"/>
    <property type="project" value="InterPro"/>
</dbReference>
<dbReference type="AlphaFoldDB" id="A0A0S6W621"/>
<dbReference type="CDD" id="cd08700">
    <property type="entry name" value="FMT_C_OzmH_like"/>
    <property type="match status" value="1"/>
</dbReference>
<dbReference type="InterPro" id="IPR029058">
    <property type="entry name" value="AB_hydrolase_fold"/>
</dbReference>